<reference evidence="3 4" key="1">
    <citation type="journal article" date="2020" name="Nature">
        <title>Six reference-quality genomes reveal evolution of bat adaptations.</title>
        <authorList>
            <person name="Jebb D."/>
            <person name="Huang Z."/>
            <person name="Pippel M."/>
            <person name="Hughes G.M."/>
            <person name="Lavrichenko K."/>
            <person name="Devanna P."/>
            <person name="Winkler S."/>
            <person name="Jermiin L.S."/>
            <person name="Skirmuntt E.C."/>
            <person name="Katzourakis A."/>
            <person name="Burkitt-Gray L."/>
            <person name="Ray D.A."/>
            <person name="Sullivan K.A.M."/>
            <person name="Roscito J.G."/>
            <person name="Kirilenko B.M."/>
            <person name="Davalos L.M."/>
            <person name="Corthals A.P."/>
            <person name="Power M.L."/>
            <person name="Jones G."/>
            <person name="Ransome R.D."/>
            <person name="Dechmann D.K.N."/>
            <person name="Locatelli A.G."/>
            <person name="Puechmaille S.J."/>
            <person name="Fedrigo O."/>
            <person name="Jarvis E.D."/>
            <person name="Hiller M."/>
            <person name="Vernes S.C."/>
            <person name="Myers E.W."/>
            <person name="Teeling E.C."/>
        </authorList>
    </citation>
    <scope>NUCLEOTIDE SEQUENCE [LARGE SCALE GENOMIC DNA]</scope>
    <source>
        <strain evidence="3">MRouAeg1</strain>
        <tissue evidence="3">Muscle</tissue>
    </source>
</reference>
<evidence type="ECO:0000256" key="2">
    <source>
        <dbReference type="SAM" id="MobiDB-lite"/>
    </source>
</evidence>
<evidence type="ECO:0000313" key="3">
    <source>
        <dbReference type="EMBL" id="KAF6465912.1"/>
    </source>
</evidence>
<dbReference type="PANTHER" id="PTHR47236">
    <property type="entry name" value="GENE, 32742-RELATED-RELATED"/>
    <property type="match status" value="1"/>
</dbReference>
<evidence type="ECO:0000256" key="1">
    <source>
        <dbReference type="SAM" id="Coils"/>
    </source>
</evidence>
<feature type="coiled-coil region" evidence="1">
    <location>
        <begin position="1097"/>
        <end position="1124"/>
    </location>
</feature>
<proteinExistence type="predicted"/>
<accession>A0A7J8H2D5</accession>
<feature type="compositionally biased region" description="Basic and acidic residues" evidence="2">
    <location>
        <begin position="416"/>
        <end position="428"/>
    </location>
</feature>
<name>A0A7J8H2D5_ROUAE</name>
<comment type="caution">
    <text evidence="3">The sequence shown here is derived from an EMBL/GenBank/DDBJ whole genome shotgun (WGS) entry which is preliminary data.</text>
</comment>
<dbReference type="PANTHER" id="PTHR47236:SF5">
    <property type="entry name" value="GENE, 32742-RELATED"/>
    <property type="match status" value="1"/>
</dbReference>
<gene>
    <name evidence="3" type="ORF">HJG63_011280</name>
</gene>
<keyword evidence="1" id="KW-0175">Coiled coil</keyword>
<protein>
    <submittedName>
        <fullName evidence="3">Uncharacterized protein</fullName>
    </submittedName>
</protein>
<keyword evidence="4" id="KW-1185">Reference proteome</keyword>
<feature type="region of interest" description="Disordered" evidence="2">
    <location>
        <begin position="192"/>
        <end position="218"/>
    </location>
</feature>
<dbReference type="EMBL" id="JACASE010000005">
    <property type="protein sequence ID" value="KAF6465912.1"/>
    <property type="molecule type" value="Genomic_DNA"/>
</dbReference>
<feature type="coiled-coil region" evidence="1">
    <location>
        <begin position="1165"/>
        <end position="1192"/>
    </location>
</feature>
<evidence type="ECO:0000313" key="4">
    <source>
        <dbReference type="Proteomes" id="UP000593571"/>
    </source>
</evidence>
<sequence length="1547" mass="170976">MRRPVQKKSQIDQGVQRPSDGQCPCLPGYQDLGEPRGCIQRERKSCKDGATWNQEGLCLTKDQWNDHCAYEVCATPGDARGYDPGLGLCLCWGQHSSGMCGSLCPEGQSHILRLSCSEGIPHISITEDPGSQEFYLLDKPSSPRAVGHPCNLDQRQKPVPLYMVRMDEAGFLGLTRPGRELLLTLGLPLRDPRLPGQDAGKSEKGHLASPWSPSRNSTRLRDLSHQELGIQNPTVCLQTNDTLAFLVTHEHYPEYDLGHFYNTLGEFDWGRFRALAEESPLRNQSPFLFLHQFQQPGVYVFRLSSNRHRKMYIRTLPPGGQCFGEGPFASTTPRYLIQTGIARIPRPLKRSDWPAVLGEVVLLLGLCLLLLIQCHRLSWARKAAPQPTYRKHQQGYNLDVYTSPRTGVISVRRGRSHQDSDTPRDEGGHSGSWEAEEQVDLEQFDTETFFGILLRQSLSVTTKLSQTKEELKLLCLNLVSEARSLQQLWSTEHGIPASTDKLLGDPQKEQQQAAEAAARAADEEARRREHLAGEYAACLNHQLKLLRQDLHARQEQWASFCSALMAAQRLLKTQTGSRPEKSSQHGQNTEREIPQLEAVLGHLSRALLQEGHRLKAWGVLGTGTGAELLRPASAGPEGGADCITVNPITKLMVPGPGCAMLPASGHAGSIPAGYFVHPDTGRVLPEAGNLGYDLQGATLVPTTDFSSGDVRTSEAAILPYVPYPTCPATGSPPSTRLPVLQQRRTSQLGALMTDPITDIEVPVLAVTLHPQTRQWLTLGGTYCNPLTKTLAPLELGGPMEDPVTGGISPILGVGLDENTGQVLALGGLRDASGNLMLPGDSFVEPLSKKTVRIQGASQQEGQTLPQVGGSQALLDANVLVAQRQVIAVIRQCQQRPALRVQGLLEAAIKDMRHALALSLHHVLQQARRLERQLEAAHGIKASGGRIGMMCYPGTELWVPILYGMEIPDPEGSGLMVPILGMESDGNAADATPLAGSMEDAEGKGLVPISIGAQAIDPMTGEPGPVIGAQMDPSAKVVVPIVQMLESLPRGVRDCGLLDTLEWELRAREQYWHLQEQEEVWLAEHLWDLSQELLVTPGKDARQQLRAAQEACANLESRCLKETERRARALSMQSGPERVLLSQADREEWEQEAQVALGMRKVLQSLGHATEKLRQAIDRLQGQKEEMRLQQNRNLSQQMRNRSRKVVKHLSDEFQAVVRERQSFLDWALSQLQYQRELSRLQLLHTQIVTSGTPVCLENYPGNRFYGTVTTSLRNQAATCPLLIPFLKSLTTALEGAQGHGPGLEDCEPETAPKSSLEDFSKPQIIQKKELITVQSTDLSAREFVVYQYGLSILHLLIPQLHAPEITLQIASSLPAMEASDNVFQGSFFYQSAENTLFIGRECLASVGSFVLLLIHCLAHIVAEDFHQDSDPTFLRSFYKGLKAYFKDAFSITLQMSAVSWDGKLDQSISAILLEEQPISERERDLLSKLIERKCESHLEPDSSEEYIKKNKDLFLFTNMAHFLKSILAAEQQIPRKPGDQFGDEDKL</sequence>
<dbReference type="Proteomes" id="UP000593571">
    <property type="component" value="Unassembled WGS sequence"/>
</dbReference>
<organism evidence="3 4">
    <name type="scientific">Rousettus aegyptiacus</name>
    <name type="common">Egyptian fruit bat</name>
    <name type="synonym">Pteropus aegyptiacus</name>
    <dbReference type="NCBI Taxonomy" id="9407"/>
    <lineage>
        <taxon>Eukaryota</taxon>
        <taxon>Metazoa</taxon>
        <taxon>Chordata</taxon>
        <taxon>Craniata</taxon>
        <taxon>Vertebrata</taxon>
        <taxon>Euteleostomi</taxon>
        <taxon>Mammalia</taxon>
        <taxon>Eutheria</taxon>
        <taxon>Laurasiatheria</taxon>
        <taxon>Chiroptera</taxon>
        <taxon>Yinpterochiroptera</taxon>
        <taxon>Pteropodoidea</taxon>
        <taxon>Pteropodidae</taxon>
        <taxon>Rousettinae</taxon>
        <taxon>Rousettus</taxon>
    </lineage>
</organism>
<feature type="region of interest" description="Disordered" evidence="2">
    <location>
        <begin position="410"/>
        <end position="433"/>
    </location>
</feature>